<dbReference type="Proteomes" id="UP000032180">
    <property type="component" value="Chromosome 11"/>
</dbReference>
<sequence length="310" mass="34701">MQGVYGRAEGGGQRGKHWKLHVKAEGGARPSGKWLHGRASGGSGWQKAGARRGGVLPTGTKDNIFSAELIGLVCNPGQKGLQTGVKDAFSRSESKPWGLGYGGTSLTRCSQKGISLSSYRYDVIKMPSTFEKDKDGKPFIGKSKKGVYAGIIHEAHLRVWILNESCRVLTYEHNLSPYNKYLSSLHGNDMRTYGPWTLEQDSSDVYGTEETLQKQKNFDWDSDREDFFTVEGSEDCYAYFHITGFHPYKEVAFIRENYLVLAYHLDSSKIQYLGSSCPNCYCRGTYEGFLYTPCMIGELYEDKSTCQRSS</sequence>
<dbReference type="Gramene" id="LPERR11G07870.1">
    <property type="protein sequence ID" value="LPERR11G07870.1"/>
    <property type="gene ID" value="LPERR11G07870"/>
</dbReference>
<feature type="region of interest" description="Disordered" evidence="1">
    <location>
        <begin position="26"/>
        <end position="52"/>
    </location>
</feature>
<reference evidence="2 3" key="1">
    <citation type="submission" date="2012-08" db="EMBL/GenBank/DDBJ databases">
        <title>Oryza genome evolution.</title>
        <authorList>
            <person name="Wing R.A."/>
        </authorList>
    </citation>
    <scope>NUCLEOTIDE SEQUENCE</scope>
</reference>
<name>A0A0D9XR07_9ORYZ</name>
<evidence type="ECO:0000313" key="3">
    <source>
        <dbReference type="Proteomes" id="UP000032180"/>
    </source>
</evidence>
<dbReference type="AlphaFoldDB" id="A0A0D9XR07"/>
<dbReference type="eggNOG" id="ENOG502R3XE">
    <property type="taxonomic scope" value="Eukaryota"/>
</dbReference>
<evidence type="ECO:0000256" key="1">
    <source>
        <dbReference type="SAM" id="MobiDB-lite"/>
    </source>
</evidence>
<protein>
    <recommendedName>
        <fullName evidence="4">F-box associated domain-containing protein</fullName>
    </recommendedName>
</protein>
<organism evidence="2 3">
    <name type="scientific">Leersia perrieri</name>
    <dbReference type="NCBI Taxonomy" id="77586"/>
    <lineage>
        <taxon>Eukaryota</taxon>
        <taxon>Viridiplantae</taxon>
        <taxon>Streptophyta</taxon>
        <taxon>Embryophyta</taxon>
        <taxon>Tracheophyta</taxon>
        <taxon>Spermatophyta</taxon>
        <taxon>Magnoliopsida</taxon>
        <taxon>Liliopsida</taxon>
        <taxon>Poales</taxon>
        <taxon>Poaceae</taxon>
        <taxon>BOP clade</taxon>
        <taxon>Oryzoideae</taxon>
        <taxon>Oryzeae</taxon>
        <taxon>Oryzinae</taxon>
        <taxon>Leersia</taxon>
    </lineage>
</organism>
<reference evidence="3" key="2">
    <citation type="submission" date="2013-12" db="EMBL/GenBank/DDBJ databases">
        <authorList>
            <person name="Yu Y."/>
            <person name="Lee S."/>
            <person name="de Baynast K."/>
            <person name="Wissotski M."/>
            <person name="Liu L."/>
            <person name="Talag J."/>
            <person name="Goicoechea J."/>
            <person name="Angelova A."/>
            <person name="Jetty R."/>
            <person name="Kudrna D."/>
            <person name="Golser W."/>
            <person name="Rivera L."/>
            <person name="Zhang J."/>
            <person name="Wing R."/>
        </authorList>
    </citation>
    <scope>NUCLEOTIDE SEQUENCE</scope>
</reference>
<evidence type="ECO:0000313" key="2">
    <source>
        <dbReference type="EnsemblPlants" id="LPERR11G07870.1"/>
    </source>
</evidence>
<proteinExistence type="predicted"/>
<dbReference type="PANTHER" id="PTHR34591:SF21">
    <property type="entry name" value="F-BOX DOMAIN CONTAINING PROTEIN, EXPRESSED"/>
    <property type="match status" value="1"/>
</dbReference>
<accession>A0A0D9XR07</accession>
<dbReference type="PANTHER" id="PTHR34591">
    <property type="entry name" value="OS03G0653100 PROTEIN-RELATED"/>
    <property type="match status" value="1"/>
</dbReference>
<dbReference type="HOGENOM" id="CLU_898230_0_0_1"/>
<keyword evidence="3" id="KW-1185">Reference proteome</keyword>
<reference evidence="2" key="3">
    <citation type="submission" date="2015-04" db="UniProtKB">
        <authorList>
            <consortium name="EnsemblPlants"/>
        </authorList>
    </citation>
    <scope>IDENTIFICATION</scope>
</reference>
<dbReference type="EnsemblPlants" id="LPERR11G07870.1">
    <property type="protein sequence ID" value="LPERR11G07870.1"/>
    <property type="gene ID" value="LPERR11G07870"/>
</dbReference>
<evidence type="ECO:0008006" key="4">
    <source>
        <dbReference type="Google" id="ProtNLM"/>
    </source>
</evidence>
<dbReference type="STRING" id="77586.A0A0D9XR07"/>